<evidence type="ECO:0000313" key="6">
    <source>
        <dbReference type="Proteomes" id="UP000188320"/>
    </source>
</evidence>
<dbReference type="InterPro" id="IPR029063">
    <property type="entry name" value="SAM-dependent_MTases_sf"/>
</dbReference>
<evidence type="ECO:0000313" key="5">
    <source>
        <dbReference type="EMBL" id="OMH81020.1"/>
    </source>
</evidence>
<name>A0A1R1PJ71_ZANCU</name>
<dbReference type="AlphaFoldDB" id="A0A1R1PJ71"/>
<keyword evidence="6" id="KW-1185">Reference proteome</keyword>
<sequence>MLNGGKRYSSVRDAENTPERSGEGKIQTDGDFLIKNNEEIDTTSPFGVRLLTQDQDVFLYNAWDNVEPDEEYNKYAELRLEFHRENPVPEDKKEYYNENPSKFWNDFYSSNQNRFFKDRYWLYIEFPELFSWTKHYTIPKDVKANAKKENTDGDGDEMVEQRNSEVSPEITCKTEAKLETDIEQKQDTNEDVDGTVNIMELGCGAGNTVFPLLQSISDSRMRIFACDYSKTAVDVVKVGYYILIMTTDTLIG</sequence>
<dbReference type="PANTHER" id="PTHR22809:SF11">
    <property type="entry name" value="TRNA N(3)-METHYLCYTIDINE METHYLTRANSFERASE METTL2"/>
    <property type="match status" value="1"/>
</dbReference>
<evidence type="ECO:0000256" key="4">
    <source>
        <dbReference type="SAM" id="MobiDB-lite"/>
    </source>
</evidence>
<evidence type="ECO:0000256" key="2">
    <source>
        <dbReference type="ARBA" id="ARBA00022603"/>
    </source>
</evidence>
<proteinExistence type="inferred from homology"/>
<organism evidence="5 6">
    <name type="scientific">Zancudomyces culisetae</name>
    <name type="common">Gut fungus</name>
    <name type="synonym">Smittium culisetae</name>
    <dbReference type="NCBI Taxonomy" id="1213189"/>
    <lineage>
        <taxon>Eukaryota</taxon>
        <taxon>Fungi</taxon>
        <taxon>Fungi incertae sedis</taxon>
        <taxon>Zoopagomycota</taxon>
        <taxon>Kickxellomycotina</taxon>
        <taxon>Harpellomycetes</taxon>
        <taxon>Harpellales</taxon>
        <taxon>Legeriomycetaceae</taxon>
        <taxon>Zancudomyces</taxon>
    </lineage>
</organism>
<evidence type="ECO:0000256" key="1">
    <source>
        <dbReference type="ARBA" id="ARBA00009725"/>
    </source>
</evidence>
<keyword evidence="2 5" id="KW-0489">Methyltransferase</keyword>
<dbReference type="SUPFAM" id="SSF53335">
    <property type="entry name" value="S-adenosyl-L-methionine-dependent methyltransferases"/>
    <property type="match status" value="1"/>
</dbReference>
<dbReference type="GO" id="GO:0032259">
    <property type="term" value="P:methylation"/>
    <property type="evidence" value="ECO:0007669"/>
    <property type="project" value="UniProtKB-KW"/>
</dbReference>
<dbReference type="Proteomes" id="UP000188320">
    <property type="component" value="Unassembled WGS sequence"/>
</dbReference>
<feature type="region of interest" description="Disordered" evidence="4">
    <location>
        <begin position="1"/>
        <end position="31"/>
    </location>
</feature>
<feature type="region of interest" description="Disordered" evidence="4">
    <location>
        <begin position="147"/>
        <end position="166"/>
    </location>
</feature>
<dbReference type="OrthoDB" id="417697at2759"/>
<comment type="caution">
    <text evidence="5">The sequence shown here is derived from an EMBL/GenBank/DDBJ whole genome shotgun (WGS) entry which is preliminary data.</text>
</comment>
<feature type="compositionally biased region" description="Basic and acidic residues" evidence="4">
    <location>
        <begin position="10"/>
        <end position="28"/>
    </location>
</feature>
<dbReference type="GO" id="GO:0052735">
    <property type="term" value="F:tRNA (cytidine-3-)-methyltransferase activity"/>
    <property type="evidence" value="ECO:0007669"/>
    <property type="project" value="TreeGrafter"/>
</dbReference>
<comment type="similarity">
    <text evidence="1">Belongs to the methyltransferase superfamily. METL family.</text>
</comment>
<dbReference type="EMBL" id="LSSK01001011">
    <property type="protein sequence ID" value="OMH81020.1"/>
    <property type="molecule type" value="Genomic_DNA"/>
</dbReference>
<keyword evidence="3 5" id="KW-0808">Transferase</keyword>
<accession>A0A1R1PJ71</accession>
<dbReference type="Gene3D" id="3.40.50.150">
    <property type="entry name" value="Vaccinia Virus protein VP39"/>
    <property type="match status" value="1"/>
</dbReference>
<dbReference type="PANTHER" id="PTHR22809">
    <property type="entry name" value="METHYLTRANSFERASE-RELATED"/>
    <property type="match status" value="1"/>
</dbReference>
<protein>
    <submittedName>
        <fullName evidence="5">Methyltransferase-like protein 2-A</fullName>
    </submittedName>
</protein>
<reference evidence="6" key="1">
    <citation type="submission" date="2017-01" db="EMBL/GenBank/DDBJ databases">
        <authorList>
            <person name="Wang Y."/>
            <person name="White M."/>
            <person name="Kvist S."/>
            <person name="Moncalvo J.-M."/>
        </authorList>
    </citation>
    <scope>NUCLEOTIDE SEQUENCE [LARGE SCALE GENOMIC DNA]</scope>
    <source>
        <strain evidence="6">COL-18-3</strain>
    </source>
</reference>
<evidence type="ECO:0000256" key="3">
    <source>
        <dbReference type="ARBA" id="ARBA00022679"/>
    </source>
</evidence>
<gene>
    <name evidence="5" type="ORF">AX774_g5528</name>
</gene>
<dbReference type="InterPro" id="IPR026113">
    <property type="entry name" value="METTL2/6/8-like"/>
</dbReference>